<protein>
    <submittedName>
        <fullName evidence="1">Uncharacterized protein</fullName>
    </submittedName>
</protein>
<evidence type="ECO:0000313" key="1">
    <source>
        <dbReference type="EMBL" id="KKM68736.1"/>
    </source>
</evidence>
<organism evidence="1">
    <name type="scientific">marine sediment metagenome</name>
    <dbReference type="NCBI Taxonomy" id="412755"/>
    <lineage>
        <taxon>unclassified sequences</taxon>
        <taxon>metagenomes</taxon>
        <taxon>ecological metagenomes</taxon>
    </lineage>
</organism>
<reference evidence="1" key="1">
    <citation type="journal article" date="2015" name="Nature">
        <title>Complex archaea that bridge the gap between prokaryotes and eukaryotes.</title>
        <authorList>
            <person name="Spang A."/>
            <person name="Saw J.H."/>
            <person name="Jorgensen S.L."/>
            <person name="Zaremba-Niedzwiedzka K."/>
            <person name="Martijn J."/>
            <person name="Lind A.E."/>
            <person name="van Eijk R."/>
            <person name="Schleper C."/>
            <person name="Guy L."/>
            <person name="Ettema T.J."/>
        </authorList>
    </citation>
    <scope>NUCLEOTIDE SEQUENCE</scope>
</reference>
<sequence length="78" mass="8677">MTNKRIVKTFRWSGDRGVPDSAIQRWLDENPQLKIISHSSSFVPNSFWNGLGSSTVIIITEKTDSSPSSVGSLIKEKL</sequence>
<proteinExistence type="predicted"/>
<name>A0A0F9K227_9ZZZZ</name>
<dbReference type="AlphaFoldDB" id="A0A0F9K227"/>
<gene>
    <name evidence="1" type="ORF">LCGC14_1457940</name>
</gene>
<comment type="caution">
    <text evidence="1">The sequence shown here is derived from an EMBL/GenBank/DDBJ whole genome shotgun (WGS) entry which is preliminary data.</text>
</comment>
<dbReference type="EMBL" id="LAZR01010117">
    <property type="protein sequence ID" value="KKM68736.1"/>
    <property type="molecule type" value="Genomic_DNA"/>
</dbReference>
<accession>A0A0F9K227</accession>